<name>A0ABD2K714_HETSC</name>
<feature type="region of interest" description="Disordered" evidence="1">
    <location>
        <begin position="67"/>
        <end position="109"/>
    </location>
</feature>
<gene>
    <name evidence="2" type="ORF">niasHS_000475</name>
</gene>
<proteinExistence type="predicted"/>
<keyword evidence="3" id="KW-1185">Reference proteome</keyword>
<feature type="region of interest" description="Disordered" evidence="1">
    <location>
        <begin position="31"/>
        <end position="50"/>
    </location>
</feature>
<evidence type="ECO:0000256" key="1">
    <source>
        <dbReference type="SAM" id="MobiDB-lite"/>
    </source>
</evidence>
<reference evidence="2 3" key="1">
    <citation type="submission" date="2024-10" db="EMBL/GenBank/DDBJ databases">
        <authorList>
            <person name="Kim D."/>
        </authorList>
    </citation>
    <scope>NUCLEOTIDE SEQUENCE [LARGE SCALE GENOMIC DNA]</scope>
    <source>
        <strain evidence="2">Taebaek</strain>
    </source>
</reference>
<feature type="compositionally biased region" description="Basic and acidic residues" evidence="1">
    <location>
        <begin position="67"/>
        <end position="76"/>
    </location>
</feature>
<dbReference type="EMBL" id="JBICCN010000044">
    <property type="protein sequence ID" value="KAL3098688.1"/>
    <property type="molecule type" value="Genomic_DNA"/>
</dbReference>
<evidence type="ECO:0000313" key="2">
    <source>
        <dbReference type="EMBL" id="KAL3098688.1"/>
    </source>
</evidence>
<dbReference type="Proteomes" id="UP001620645">
    <property type="component" value="Unassembled WGS sequence"/>
</dbReference>
<sequence length="109" mass="12745">MNFVLFHRQQLLEQILAATRRINVLDANLATGNMGTEEREQAIAEREQPSERVRQLLRQLDVVRDAERQLRQRERDDDNDDDEKQGVPRYQSASPYRSIQRARDGANTP</sequence>
<accession>A0ABD2K714</accession>
<dbReference type="AlphaFoldDB" id="A0ABD2K714"/>
<protein>
    <submittedName>
        <fullName evidence="2">Uncharacterized protein</fullName>
    </submittedName>
</protein>
<evidence type="ECO:0000313" key="3">
    <source>
        <dbReference type="Proteomes" id="UP001620645"/>
    </source>
</evidence>
<organism evidence="2 3">
    <name type="scientific">Heterodera schachtii</name>
    <name type="common">Sugarbeet cyst nematode worm</name>
    <name type="synonym">Tylenchus schachtii</name>
    <dbReference type="NCBI Taxonomy" id="97005"/>
    <lineage>
        <taxon>Eukaryota</taxon>
        <taxon>Metazoa</taxon>
        <taxon>Ecdysozoa</taxon>
        <taxon>Nematoda</taxon>
        <taxon>Chromadorea</taxon>
        <taxon>Rhabditida</taxon>
        <taxon>Tylenchina</taxon>
        <taxon>Tylenchomorpha</taxon>
        <taxon>Tylenchoidea</taxon>
        <taxon>Heteroderidae</taxon>
        <taxon>Heteroderinae</taxon>
        <taxon>Heterodera</taxon>
    </lineage>
</organism>
<comment type="caution">
    <text evidence="2">The sequence shown here is derived from an EMBL/GenBank/DDBJ whole genome shotgun (WGS) entry which is preliminary data.</text>
</comment>
<feature type="compositionally biased region" description="Basic and acidic residues" evidence="1">
    <location>
        <begin position="36"/>
        <end position="50"/>
    </location>
</feature>